<keyword evidence="8" id="KW-1185">Reference proteome</keyword>
<evidence type="ECO:0000313" key="8">
    <source>
        <dbReference type="Proteomes" id="UP000287101"/>
    </source>
</evidence>
<sequence length="241" mass="27409">MRLDKLISHCGYGSRKEVKEILKKENVEVNGKRVKDGKFSVNEVSDNVTLNGEVLEYQKYFYYMLHKPEGVISATEDNRHKTVLDLLSREDYRDDLFPVGRLDKDTTGLLILTNDGQLSHNLLSPKKHVSKCYHALIEGIVTEEDVAKFKEGLVISGDEECLPGYLTIVSVDEKLEQSRIDVVISEGKYHQVKRMFEAVGKTVMTLHRHSMGGLILDATLSKGSYRKVTPEELEQLQKQKL</sequence>
<dbReference type="Pfam" id="PF00849">
    <property type="entry name" value="PseudoU_synth_2"/>
    <property type="match status" value="1"/>
</dbReference>
<keyword evidence="2 4" id="KW-0694">RNA-binding</keyword>
<organism evidence="7 8">
    <name type="scientific">Vagococcus fessus</name>
    <dbReference type="NCBI Taxonomy" id="120370"/>
    <lineage>
        <taxon>Bacteria</taxon>
        <taxon>Bacillati</taxon>
        <taxon>Bacillota</taxon>
        <taxon>Bacilli</taxon>
        <taxon>Lactobacillales</taxon>
        <taxon>Enterococcaceae</taxon>
        <taxon>Vagococcus</taxon>
    </lineage>
</organism>
<dbReference type="SMART" id="SM00363">
    <property type="entry name" value="S4"/>
    <property type="match status" value="1"/>
</dbReference>
<evidence type="ECO:0000256" key="4">
    <source>
        <dbReference type="PROSITE-ProRule" id="PRU00182"/>
    </source>
</evidence>
<accession>A0A430A4D2</accession>
<dbReference type="EC" id="5.4.99.-" evidence="5"/>
<gene>
    <name evidence="7" type="ORF">CBF31_10175</name>
</gene>
<dbReference type="PROSITE" id="PS50889">
    <property type="entry name" value="S4"/>
    <property type="match status" value="1"/>
</dbReference>
<dbReference type="SUPFAM" id="SSF55174">
    <property type="entry name" value="Alpha-L RNA-binding motif"/>
    <property type="match status" value="1"/>
</dbReference>
<evidence type="ECO:0000256" key="2">
    <source>
        <dbReference type="ARBA" id="ARBA00022884"/>
    </source>
</evidence>
<dbReference type="OrthoDB" id="9807213at2"/>
<dbReference type="Gene3D" id="3.10.290.10">
    <property type="entry name" value="RNA-binding S4 domain"/>
    <property type="match status" value="1"/>
</dbReference>
<dbReference type="PROSITE" id="PS01149">
    <property type="entry name" value="PSI_RSU"/>
    <property type="match status" value="1"/>
</dbReference>
<evidence type="ECO:0000256" key="5">
    <source>
        <dbReference type="RuleBase" id="RU003887"/>
    </source>
</evidence>
<dbReference type="Gene3D" id="3.30.70.1560">
    <property type="entry name" value="Alpha-L RNA-binding motif"/>
    <property type="match status" value="1"/>
</dbReference>
<dbReference type="GO" id="GO:0120159">
    <property type="term" value="F:rRNA pseudouridine synthase activity"/>
    <property type="evidence" value="ECO:0007669"/>
    <property type="project" value="UniProtKB-ARBA"/>
</dbReference>
<dbReference type="FunFam" id="3.10.290.10:FF:000003">
    <property type="entry name" value="Pseudouridine synthase"/>
    <property type="match status" value="1"/>
</dbReference>
<feature type="domain" description="RNA-binding S4" evidence="6">
    <location>
        <begin position="1"/>
        <end position="59"/>
    </location>
</feature>
<proteinExistence type="inferred from homology"/>
<dbReference type="CDD" id="cd02553">
    <property type="entry name" value="PseudoU_synth_RsuA"/>
    <property type="match status" value="1"/>
</dbReference>
<dbReference type="GO" id="GO:0000455">
    <property type="term" value="P:enzyme-directed rRNA pseudouridine synthesis"/>
    <property type="evidence" value="ECO:0007669"/>
    <property type="project" value="UniProtKB-ARBA"/>
</dbReference>
<dbReference type="CDD" id="cd00165">
    <property type="entry name" value="S4"/>
    <property type="match status" value="1"/>
</dbReference>
<dbReference type="PANTHER" id="PTHR47683">
    <property type="entry name" value="PSEUDOURIDINE SYNTHASE FAMILY PROTEIN-RELATED"/>
    <property type="match status" value="1"/>
</dbReference>
<evidence type="ECO:0000256" key="1">
    <source>
        <dbReference type="ARBA" id="ARBA00008348"/>
    </source>
</evidence>
<dbReference type="PANTHER" id="PTHR47683:SF4">
    <property type="entry name" value="PSEUDOURIDINE SYNTHASE"/>
    <property type="match status" value="1"/>
</dbReference>
<dbReference type="InterPro" id="IPR020094">
    <property type="entry name" value="TruA/RsuA/RluB/E/F_N"/>
</dbReference>
<dbReference type="FunFam" id="3.30.70.1560:FF:000001">
    <property type="entry name" value="Pseudouridine synthase"/>
    <property type="match status" value="1"/>
</dbReference>
<dbReference type="InterPro" id="IPR002942">
    <property type="entry name" value="S4_RNA-bd"/>
</dbReference>
<dbReference type="NCBIfam" id="TIGR00093">
    <property type="entry name" value="pseudouridine synthase"/>
    <property type="match status" value="1"/>
</dbReference>
<dbReference type="GO" id="GO:0003723">
    <property type="term" value="F:RNA binding"/>
    <property type="evidence" value="ECO:0007669"/>
    <property type="project" value="UniProtKB-KW"/>
</dbReference>
<name>A0A430A4D2_9ENTE</name>
<evidence type="ECO:0000256" key="3">
    <source>
        <dbReference type="ARBA" id="ARBA00023235"/>
    </source>
</evidence>
<keyword evidence="3 5" id="KW-0413">Isomerase</keyword>
<dbReference type="Proteomes" id="UP000287101">
    <property type="component" value="Unassembled WGS sequence"/>
</dbReference>
<dbReference type="Gene3D" id="3.30.70.580">
    <property type="entry name" value="Pseudouridine synthase I, catalytic domain, N-terminal subdomain"/>
    <property type="match status" value="1"/>
</dbReference>
<dbReference type="InterPro" id="IPR018496">
    <property type="entry name" value="PsdUridine_synth_RsuA/RluB_CS"/>
</dbReference>
<dbReference type="InterPro" id="IPR006145">
    <property type="entry name" value="PsdUridine_synth_RsuA/RluA"/>
</dbReference>
<comment type="caution">
    <text evidence="7">The sequence shown here is derived from an EMBL/GenBank/DDBJ whole genome shotgun (WGS) entry which is preliminary data.</text>
</comment>
<dbReference type="InterPro" id="IPR050343">
    <property type="entry name" value="RsuA_PseudoU_synthase"/>
</dbReference>
<dbReference type="AlphaFoldDB" id="A0A430A4D2"/>
<reference evidence="7 8" key="1">
    <citation type="submission" date="2017-05" db="EMBL/GenBank/DDBJ databases">
        <title>Vagococcus spp. assemblies.</title>
        <authorList>
            <person name="Gulvik C.A."/>
        </authorList>
    </citation>
    <scope>NUCLEOTIDE SEQUENCE [LARGE SCALE GENOMIC DNA]</scope>
    <source>
        <strain evidence="7 8">CCUG 41755</strain>
    </source>
</reference>
<dbReference type="InterPro" id="IPR042092">
    <property type="entry name" value="PsdUridine_s_RsuA/RluB/E/F_cat"/>
</dbReference>
<dbReference type="RefSeq" id="WP_126832650.1">
    <property type="nucleotide sequence ID" value="NZ_CBCRYB010000008.1"/>
</dbReference>
<protein>
    <recommendedName>
        <fullName evidence="5">Pseudouridine synthase</fullName>
        <ecNumber evidence="5">5.4.99.-</ecNumber>
    </recommendedName>
</protein>
<dbReference type="InterPro" id="IPR000748">
    <property type="entry name" value="PsdUridine_synth_RsuA/RluB/E/F"/>
</dbReference>
<dbReference type="GO" id="GO:0005829">
    <property type="term" value="C:cytosol"/>
    <property type="evidence" value="ECO:0007669"/>
    <property type="project" value="UniProtKB-ARBA"/>
</dbReference>
<dbReference type="Pfam" id="PF01479">
    <property type="entry name" value="S4"/>
    <property type="match status" value="1"/>
</dbReference>
<dbReference type="InterPro" id="IPR036986">
    <property type="entry name" value="S4_RNA-bd_sf"/>
</dbReference>
<dbReference type="EMBL" id="NGJY01000005">
    <property type="protein sequence ID" value="RSU01588.1"/>
    <property type="molecule type" value="Genomic_DNA"/>
</dbReference>
<evidence type="ECO:0000313" key="7">
    <source>
        <dbReference type="EMBL" id="RSU01588.1"/>
    </source>
</evidence>
<dbReference type="SUPFAM" id="SSF55120">
    <property type="entry name" value="Pseudouridine synthase"/>
    <property type="match status" value="1"/>
</dbReference>
<comment type="similarity">
    <text evidence="1 5">Belongs to the pseudouridine synthase RsuA family.</text>
</comment>
<dbReference type="InterPro" id="IPR020103">
    <property type="entry name" value="PsdUridine_synth_cat_dom_sf"/>
</dbReference>
<evidence type="ECO:0000259" key="6">
    <source>
        <dbReference type="SMART" id="SM00363"/>
    </source>
</evidence>